<dbReference type="PANTHER" id="PTHR47506:SF1">
    <property type="entry name" value="HTH-TYPE TRANSCRIPTIONAL REGULATOR YJDC"/>
    <property type="match status" value="1"/>
</dbReference>
<evidence type="ECO:0000259" key="4">
    <source>
        <dbReference type="PROSITE" id="PS50977"/>
    </source>
</evidence>
<gene>
    <name evidence="5" type="ORF">MNBD_ALPHA06-352</name>
</gene>
<dbReference type="Pfam" id="PF00440">
    <property type="entry name" value="TetR_N"/>
    <property type="match status" value="1"/>
</dbReference>
<evidence type="ECO:0000256" key="2">
    <source>
        <dbReference type="ARBA" id="ARBA00023125"/>
    </source>
</evidence>
<dbReference type="SUPFAM" id="SSF46689">
    <property type="entry name" value="Homeodomain-like"/>
    <property type="match status" value="1"/>
</dbReference>
<dbReference type="Gene3D" id="1.10.357.10">
    <property type="entry name" value="Tetracycline Repressor, domain 2"/>
    <property type="match status" value="1"/>
</dbReference>
<dbReference type="EMBL" id="UOEE01000071">
    <property type="protein sequence ID" value="VAV88652.1"/>
    <property type="molecule type" value="Genomic_DNA"/>
</dbReference>
<accession>A0A3B0R848</accession>
<dbReference type="InterPro" id="IPR009057">
    <property type="entry name" value="Homeodomain-like_sf"/>
</dbReference>
<dbReference type="SUPFAM" id="SSF48498">
    <property type="entry name" value="Tetracyclin repressor-like, C-terminal domain"/>
    <property type="match status" value="1"/>
</dbReference>
<proteinExistence type="predicted"/>
<name>A0A3B0R848_9ZZZZ</name>
<dbReference type="InterPro" id="IPR001647">
    <property type="entry name" value="HTH_TetR"/>
</dbReference>
<evidence type="ECO:0000256" key="3">
    <source>
        <dbReference type="ARBA" id="ARBA00023163"/>
    </source>
</evidence>
<organism evidence="5">
    <name type="scientific">hydrothermal vent metagenome</name>
    <dbReference type="NCBI Taxonomy" id="652676"/>
    <lineage>
        <taxon>unclassified sequences</taxon>
        <taxon>metagenomes</taxon>
        <taxon>ecological metagenomes</taxon>
    </lineage>
</organism>
<keyword evidence="1" id="KW-0805">Transcription regulation</keyword>
<reference evidence="5" key="1">
    <citation type="submission" date="2018-06" db="EMBL/GenBank/DDBJ databases">
        <authorList>
            <person name="Zhirakovskaya E."/>
        </authorList>
    </citation>
    <scope>NUCLEOTIDE SEQUENCE</scope>
</reference>
<dbReference type="Gene3D" id="1.10.10.60">
    <property type="entry name" value="Homeodomain-like"/>
    <property type="match status" value="1"/>
</dbReference>
<sequence>MAGRPRKFDREQAIDRFLQLFWQNGFADTSIDDLQSAAGIQRGSFYAAFKDKETSYLLSLERYADQFAEQAKAAMYSQTSPRAGLAAFFRFAGDFLANNTGRGCFLLSSIATNPPLNAANMQFFERITQALRGPLQQTCERVKTMGELTDKETAHSLGAYALTQVLGLNALTRSGANPKTIRAVAQLAAANMQN</sequence>
<dbReference type="PANTHER" id="PTHR47506">
    <property type="entry name" value="TRANSCRIPTIONAL REGULATORY PROTEIN"/>
    <property type="match status" value="1"/>
</dbReference>
<dbReference type="GO" id="GO:0003677">
    <property type="term" value="F:DNA binding"/>
    <property type="evidence" value="ECO:0007669"/>
    <property type="project" value="UniProtKB-KW"/>
</dbReference>
<evidence type="ECO:0000313" key="5">
    <source>
        <dbReference type="EMBL" id="VAV88652.1"/>
    </source>
</evidence>
<keyword evidence="3" id="KW-0804">Transcription</keyword>
<feature type="domain" description="HTH tetR-type" evidence="4">
    <location>
        <begin position="7"/>
        <end position="67"/>
    </location>
</feature>
<keyword evidence="2" id="KW-0238">DNA-binding</keyword>
<evidence type="ECO:0000256" key="1">
    <source>
        <dbReference type="ARBA" id="ARBA00023015"/>
    </source>
</evidence>
<dbReference type="InterPro" id="IPR036271">
    <property type="entry name" value="Tet_transcr_reg_TetR-rel_C_sf"/>
</dbReference>
<dbReference type="AlphaFoldDB" id="A0A3B0R848"/>
<protein>
    <recommendedName>
        <fullName evidence="4">HTH tetR-type domain-containing protein</fullName>
    </recommendedName>
</protein>
<dbReference type="PROSITE" id="PS50977">
    <property type="entry name" value="HTH_TETR_2"/>
    <property type="match status" value="1"/>
</dbReference>